<dbReference type="PROSITE" id="PS50043">
    <property type="entry name" value="HTH_LUXR_2"/>
    <property type="match status" value="1"/>
</dbReference>
<dbReference type="EMBL" id="CP080034">
    <property type="protein sequence ID" value="QYC11986.1"/>
    <property type="molecule type" value="Genomic_DNA"/>
</dbReference>
<sequence>MTQSLSRSSGGGRLALAARLSERQSDCLRLAAQGLPSREIGRRLSLSSRTVDDHILLACRTLGVRTRVQAVARLVGDDRRESEPRTFAP</sequence>
<keyword evidence="2" id="KW-0238">DNA-binding</keyword>
<evidence type="ECO:0000259" key="4">
    <source>
        <dbReference type="PROSITE" id="PS50043"/>
    </source>
</evidence>
<evidence type="ECO:0000256" key="3">
    <source>
        <dbReference type="ARBA" id="ARBA00023163"/>
    </source>
</evidence>
<dbReference type="Proteomes" id="UP000824334">
    <property type="component" value="Chromosome"/>
</dbReference>
<reference evidence="5 6" key="1">
    <citation type="submission" date="2021-07" db="EMBL/GenBank/DDBJ databases">
        <title>Isolation and characterization of bacteria from a gold mining with a capacity of golden bioaccumulation.</title>
        <authorList>
            <person name="Yang X.J."/>
        </authorList>
    </citation>
    <scope>NUCLEOTIDE SEQUENCE [LARGE SCALE GENOMIC DNA]</scope>
    <source>
        <strain evidence="5 6">Au29</strain>
    </source>
</reference>
<organism evidence="5 6">
    <name type="scientific">Brevundimonas nasdae</name>
    <dbReference type="NCBI Taxonomy" id="172043"/>
    <lineage>
        <taxon>Bacteria</taxon>
        <taxon>Pseudomonadati</taxon>
        <taxon>Pseudomonadota</taxon>
        <taxon>Alphaproteobacteria</taxon>
        <taxon>Caulobacterales</taxon>
        <taxon>Caulobacteraceae</taxon>
        <taxon>Brevundimonas</taxon>
    </lineage>
</organism>
<evidence type="ECO:0000256" key="2">
    <source>
        <dbReference type="ARBA" id="ARBA00023125"/>
    </source>
</evidence>
<evidence type="ECO:0000256" key="1">
    <source>
        <dbReference type="ARBA" id="ARBA00023015"/>
    </source>
</evidence>
<dbReference type="PANTHER" id="PTHR44688:SF16">
    <property type="entry name" value="DNA-BINDING TRANSCRIPTIONAL ACTIVATOR DEVR_DOSR"/>
    <property type="match status" value="1"/>
</dbReference>
<feature type="domain" description="HTH luxR-type" evidence="4">
    <location>
        <begin position="13"/>
        <end position="78"/>
    </location>
</feature>
<dbReference type="RefSeq" id="WP_219354447.1">
    <property type="nucleotide sequence ID" value="NZ_CP080034.1"/>
</dbReference>
<keyword evidence="1" id="KW-0805">Transcription regulation</keyword>
<proteinExistence type="predicted"/>
<dbReference type="GeneID" id="302579999"/>
<dbReference type="CDD" id="cd06170">
    <property type="entry name" value="LuxR_C_like"/>
    <property type="match status" value="1"/>
</dbReference>
<evidence type="ECO:0000313" key="6">
    <source>
        <dbReference type="Proteomes" id="UP000824334"/>
    </source>
</evidence>
<name>A0ABX8TL74_9CAUL</name>
<keyword evidence="3" id="KW-0804">Transcription</keyword>
<gene>
    <name evidence="5" type="ORF">KWG56_08625</name>
</gene>
<dbReference type="PANTHER" id="PTHR44688">
    <property type="entry name" value="DNA-BINDING TRANSCRIPTIONAL ACTIVATOR DEVR_DOSR"/>
    <property type="match status" value="1"/>
</dbReference>
<keyword evidence="6" id="KW-1185">Reference proteome</keyword>
<dbReference type="Pfam" id="PF00196">
    <property type="entry name" value="GerE"/>
    <property type="match status" value="1"/>
</dbReference>
<dbReference type="InterPro" id="IPR000792">
    <property type="entry name" value="Tscrpt_reg_LuxR_C"/>
</dbReference>
<protein>
    <submittedName>
        <fullName evidence="5">Helix-turn-helix transcriptional regulator</fullName>
    </submittedName>
</protein>
<evidence type="ECO:0000313" key="5">
    <source>
        <dbReference type="EMBL" id="QYC11986.1"/>
    </source>
</evidence>
<accession>A0ABX8TL74</accession>
<dbReference type="SMART" id="SM00421">
    <property type="entry name" value="HTH_LUXR"/>
    <property type="match status" value="1"/>
</dbReference>